<evidence type="ECO:0000313" key="3">
    <source>
        <dbReference type="Proteomes" id="UP001597467"/>
    </source>
</evidence>
<name>A0ABW5K3J4_9FLAO</name>
<dbReference type="Gene3D" id="1.25.40.10">
    <property type="entry name" value="Tetratricopeptide repeat domain"/>
    <property type="match status" value="1"/>
</dbReference>
<evidence type="ECO:0000256" key="1">
    <source>
        <dbReference type="SAM" id="Phobius"/>
    </source>
</evidence>
<organism evidence="2 3">
    <name type="scientific">Lacinutrix gracilariae</name>
    <dbReference type="NCBI Taxonomy" id="1747198"/>
    <lineage>
        <taxon>Bacteria</taxon>
        <taxon>Pseudomonadati</taxon>
        <taxon>Bacteroidota</taxon>
        <taxon>Flavobacteriia</taxon>
        <taxon>Flavobacteriales</taxon>
        <taxon>Flavobacteriaceae</taxon>
        <taxon>Lacinutrix</taxon>
    </lineage>
</organism>
<dbReference type="SUPFAM" id="SSF48452">
    <property type="entry name" value="TPR-like"/>
    <property type="match status" value="1"/>
</dbReference>
<dbReference type="InterPro" id="IPR011990">
    <property type="entry name" value="TPR-like_helical_dom_sf"/>
</dbReference>
<dbReference type="Proteomes" id="UP001597467">
    <property type="component" value="Unassembled WGS sequence"/>
</dbReference>
<dbReference type="RefSeq" id="WP_379903637.1">
    <property type="nucleotide sequence ID" value="NZ_JBHULM010000011.1"/>
</dbReference>
<accession>A0ABW5K3J4</accession>
<evidence type="ECO:0000313" key="2">
    <source>
        <dbReference type="EMBL" id="MFD2542598.1"/>
    </source>
</evidence>
<proteinExistence type="predicted"/>
<reference evidence="3" key="1">
    <citation type="journal article" date="2019" name="Int. J. Syst. Evol. Microbiol.">
        <title>The Global Catalogue of Microorganisms (GCM) 10K type strain sequencing project: providing services to taxonomists for standard genome sequencing and annotation.</title>
        <authorList>
            <consortium name="The Broad Institute Genomics Platform"/>
            <consortium name="The Broad Institute Genome Sequencing Center for Infectious Disease"/>
            <person name="Wu L."/>
            <person name="Ma J."/>
        </authorList>
    </citation>
    <scope>NUCLEOTIDE SEQUENCE [LARGE SCALE GENOMIC DNA]</scope>
    <source>
        <strain evidence="3">KCTC 42808</strain>
    </source>
</reference>
<comment type="caution">
    <text evidence="2">The sequence shown here is derived from an EMBL/GenBank/DDBJ whole genome shotgun (WGS) entry which is preliminary data.</text>
</comment>
<protein>
    <recommendedName>
        <fullName evidence="4">Tetratricopeptide repeat protein</fullName>
    </recommendedName>
</protein>
<keyword evidence="1" id="KW-0472">Membrane</keyword>
<gene>
    <name evidence="2" type="ORF">ACFSSB_09750</name>
</gene>
<keyword evidence="1" id="KW-0812">Transmembrane</keyword>
<keyword evidence="3" id="KW-1185">Reference proteome</keyword>
<sequence>MQEQDYITFEAYLSRALPLEEQMEFQKRLQEDEAYKLAFETYKEASGFLEHNFKNEEKNKAFKANLEKVSKSYFNKQEAPKGKRIQPWYYSVAIAAILVIGFFIKQQFSSPVYSDFANYETISLTVRGAQSNMLNKAETAFNAKNYKDAEAYFTALIKLDSNNLELQLYQAVSLVELDAFKEADAIFMKIINSPSVYNNKAKWYLALSKLKQEDTNACLNVLQSIPEDADDYKQAQKLIKKLD</sequence>
<feature type="transmembrane region" description="Helical" evidence="1">
    <location>
        <begin position="87"/>
        <end position="104"/>
    </location>
</feature>
<keyword evidence="1" id="KW-1133">Transmembrane helix</keyword>
<evidence type="ECO:0008006" key="4">
    <source>
        <dbReference type="Google" id="ProtNLM"/>
    </source>
</evidence>
<dbReference type="EMBL" id="JBHULM010000011">
    <property type="protein sequence ID" value="MFD2542598.1"/>
    <property type="molecule type" value="Genomic_DNA"/>
</dbReference>